<organism evidence="1 2">
    <name type="scientific">Pseudoclavibacter endophyticus</name>
    <dbReference type="NCBI Taxonomy" id="1778590"/>
    <lineage>
        <taxon>Bacteria</taxon>
        <taxon>Bacillati</taxon>
        <taxon>Actinomycetota</taxon>
        <taxon>Actinomycetes</taxon>
        <taxon>Micrococcales</taxon>
        <taxon>Microbacteriaceae</taxon>
        <taxon>Pseudoclavibacter</taxon>
    </lineage>
</organism>
<name>A0A6H9WFV1_9MICO</name>
<dbReference type="AlphaFoldDB" id="A0A6H9WFV1"/>
<gene>
    <name evidence="1" type="ORF">F8O04_06320</name>
</gene>
<evidence type="ECO:0000313" key="2">
    <source>
        <dbReference type="Proteomes" id="UP000431744"/>
    </source>
</evidence>
<proteinExistence type="predicted"/>
<protein>
    <submittedName>
        <fullName evidence="1">Uncharacterized protein</fullName>
    </submittedName>
</protein>
<keyword evidence="2" id="KW-1185">Reference proteome</keyword>
<dbReference type="RefSeq" id="WP_158028424.1">
    <property type="nucleotide sequence ID" value="NZ_BMHG01000001.1"/>
</dbReference>
<reference evidence="1 2" key="1">
    <citation type="submission" date="2019-09" db="EMBL/GenBank/DDBJ databases">
        <title>Phylogeny of genus Pseudoclavibacter and closely related genus.</title>
        <authorList>
            <person name="Li Y."/>
        </authorList>
    </citation>
    <scope>NUCLEOTIDE SEQUENCE [LARGE SCALE GENOMIC DNA]</scope>
    <source>
        <strain evidence="1 2">EGI 60007</strain>
    </source>
</reference>
<sequence length="118" mass="13663">MTPEPQPLPEEISAVLQFLGRTRAGYGYLPRREIAKIKASMMNQWSRWHPLTPEALERGCLDAGFRPDEASKIAGYLTRRHNGHRLVPSESRDFRFSKLEPATRTVHVQRTPKHSQEW</sequence>
<evidence type="ECO:0000313" key="1">
    <source>
        <dbReference type="EMBL" id="KAB1649839.1"/>
    </source>
</evidence>
<dbReference type="EMBL" id="WBJY01000001">
    <property type="protein sequence ID" value="KAB1649839.1"/>
    <property type="molecule type" value="Genomic_DNA"/>
</dbReference>
<accession>A0A6H9WFV1</accession>
<comment type="caution">
    <text evidence="1">The sequence shown here is derived from an EMBL/GenBank/DDBJ whole genome shotgun (WGS) entry which is preliminary data.</text>
</comment>
<dbReference type="Proteomes" id="UP000431744">
    <property type="component" value="Unassembled WGS sequence"/>
</dbReference>
<dbReference type="OrthoDB" id="4558903at2"/>